<evidence type="ECO:0000256" key="4">
    <source>
        <dbReference type="ARBA" id="ARBA00022512"/>
    </source>
</evidence>
<reference evidence="8 9" key="1">
    <citation type="submission" date="2019-01" db="EMBL/GenBank/DDBJ databases">
        <title>Sequencing of cultivated peanut Arachis hypogaea provides insights into genome evolution and oil improvement.</title>
        <authorList>
            <person name="Chen X."/>
        </authorList>
    </citation>
    <scope>NUCLEOTIDE SEQUENCE [LARGE SCALE GENOMIC DNA]</scope>
    <source>
        <strain evidence="9">cv. Fuhuasheng</strain>
        <tissue evidence="8">Leaves</tissue>
    </source>
</reference>
<name>A0A445BT30_ARAHY</name>
<evidence type="ECO:0000256" key="7">
    <source>
        <dbReference type="SAM" id="MobiDB-lite"/>
    </source>
</evidence>
<evidence type="ECO:0000256" key="3">
    <source>
        <dbReference type="ARBA" id="ARBA00005784"/>
    </source>
</evidence>
<dbReference type="STRING" id="3818.A0A445BT30"/>
<dbReference type="EMBL" id="SDMP01000008">
    <property type="protein sequence ID" value="RYR41864.1"/>
    <property type="molecule type" value="Genomic_DNA"/>
</dbReference>
<sequence length="587" mass="64521">MSGPSVTQNAASSLLDCATHVAAGENSWVNASSRAIRSDADHRSALSLPLISTFSILSTFFPSRSCSISISISSRSRSRSCSRSISILDGASKFNFTVQNDGGQVTLKTKIVTAKITVTLIDEDPLAIYTIDKVLLPRELFKALAPSPSPAPAPEPAAVDAPASPKKEGKKKKQKAADAPADEESAPADSPSDAADDSADDGNGAVRFDDGGEWCNDVSTCLQRKDTRLGSSKQMDTQSGFNGILNNQQVYNPGWYIQSYTTHIQIHIVLCYVMHLFPDFYNWNRIKIRYCNGSSFTGDVEEVDLTTNLHFRGARIFEAVIKHLLAKGMENAKNGILSGCSAGGLAAILNYDRFKSFLPNGARVKCVPDAGYFIHIPYVSGTKHIENFYNGVVETHGSAKYLSKSCTSKYGAGLVLLGIWVPENPASFCRNGPSSMGSVCLQGRNKHESGSQQFGLENIPRSPGSLTKKRLSSAEDMLQYNELTRLGDNSLYSWPESSKYQYHEKIFIFMALWKFVLQKLVVFPLKLQNLWLLNNYMGNCLDKVNGWKVETLLGIPDHQQRSNISHHQKIHSRISNCKITLKNKSLL</sequence>
<keyword evidence="6" id="KW-0378">Hydrolase</keyword>
<dbReference type="Pfam" id="PF03283">
    <property type="entry name" value="PAE"/>
    <property type="match status" value="2"/>
</dbReference>
<dbReference type="InterPro" id="IPR004963">
    <property type="entry name" value="PAE/NOTUM"/>
</dbReference>
<proteinExistence type="inferred from homology"/>
<protein>
    <recommendedName>
        <fullName evidence="6">Pectin acetylesterase</fullName>
        <ecNumber evidence="6">3.1.1.-</ecNumber>
    </recommendedName>
</protein>
<evidence type="ECO:0000256" key="5">
    <source>
        <dbReference type="ARBA" id="ARBA00023316"/>
    </source>
</evidence>
<organism evidence="8 9">
    <name type="scientific">Arachis hypogaea</name>
    <name type="common">Peanut</name>
    <dbReference type="NCBI Taxonomy" id="3818"/>
    <lineage>
        <taxon>Eukaryota</taxon>
        <taxon>Viridiplantae</taxon>
        <taxon>Streptophyta</taxon>
        <taxon>Embryophyta</taxon>
        <taxon>Tracheophyta</taxon>
        <taxon>Spermatophyta</taxon>
        <taxon>Magnoliopsida</taxon>
        <taxon>eudicotyledons</taxon>
        <taxon>Gunneridae</taxon>
        <taxon>Pentapetalae</taxon>
        <taxon>rosids</taxon>
        <taxon>fabids</taxon>
        <taxon>Fabales</taxon>
        <taxon>Fabaceae</taxon>
        <taxon>Papilionoideae</taxon>
        <taxon>50 kb inversion clade</taxon>
        <taxon>dalbergioids sensu lato</taxon>
        <taxon>Dalbergieae</taxon>
        <taxon>Pterocarpus clade</taxon>
        <taxon>Arachis</taxon>
    </lineage>
</organism>
<keyword evidence="9" id="KW-1185">Reference proteome</keyword>
<keyword evidence="6" id="KW-0964">Secreted</keyword>
<dbReference type="AlphaFoldDB" id="A0A445BT30"/>
<dbReference type="EC" id="3.1.1.-" evidence="6"/>
<comment type="caution">
    <text evidence="8">The sequence shown here is derived from an EMBL/GenBank/DDBJ whole genome shotgun (WGS) entry which is preliminary data.</text>
</comment>
<comment type="similarity">
    <text evidence="3 6">Belongs to the pectinacetylesterase family.</text>
</comment>
<comment type="subcellular location">
    <subcellularLocation>
        <location evidence="2 6">Secreted</location>
        <location evidence="2 6">Cell wall</location>
    </subcellularLocation>
</comment>
<dbReference type="GO" id="GO:0071555">
    <property type="term" value="P:cell wall organization"/>
    <property type="evidence" value="ECO:0007669"/>
    <property type="project" value="UniProtKB-KW"/>
</dbReference>
<feature type="region of interest" description="Disordered" evidence="7">
    <location>
        <begin position="146"/>
        <end position="206"/>
    </location>
</feature>
<evidence type="ECO:0000256" key="6">
    <source>
        <dbReference type="RuleBase" id="RU363114"/>
    </source>
</evidence>
<evidence type="ECO:0000256" key="2">
    <source>
        <dbReference type="ARBA" id="ARBA00004191"/>
    </source>
</evidence>
<accession>A0A445BT30</accession>
<dbReference type="GO" id="GO:0009505">
    <property type="term" value="C:plant-type cell wall"/>
    <property type="evidence" value="ECO:0007669"/>
    <property type="project" value="TreeGrafter"/>
</dbReference>
<keyword evidence="4 6" id="KW-0134">Cell wall</keyword>
<evidence type="ECO:0000256" key="1">
    <source>
        <dbReference type="ARBA" id="ARBA00003534"/>
    </source>
</evidence>
<dbReference type="Proteomes" id="UP000289738">
    <property type="component" value="Chromosome A08"/>
</dbReference>
<comment type="function">
    <text evidence="1 6">Hydrolyzes acetyl esters in homogalacturonan regions of pectin. In type I primary cell wall, galacturonic acid residues of pectin can be acetylated at the O-2 and O-3 positions. Decreasing the degree of acetylation of pectin gels in vitro alters their physical properties.</text>
</comment>
<evidence type="ECO:0000313" key="8">
    <source>
        <dbReference type="EMBL" id="RYR41864.1"/>
    </source>
</evidence>
<dbReference type="GO" id="GO:0052793">
    <property type="term" value="F:pectin acetylesterase activity"/>
    <property type="evidence" value="ECO:0007669"/>
    <property type="project" value="TreeGrafter"/>
</dbReference>
<keyword evidence="5 6" id="KW-0961">Cell wall biogenesis/degradation</keyword>
<dbReference type="PANTHER" id="PTHR21562:SF51">
    <property type="entry name" value="PECTIN ACETYLESTERASE 11"/>
    <property type="match status" value="1"/>
</dbReference>
<dbReference type="PANTHER" id="PTHR21562">
    <property type="entry name" value="NOTUM-RELATED"/>
    <property type="match status" value="1"/>
</dbReference>
<evidence type="ECO:0000313" key="9">
    <source>
        <dbReference type="Proteomes" id="UP000289738"/>
    </source>
</evidence>
<gene>
    <name evidence="8" type="ORF">Ahy_A08g038287</name>
</gene>